<evidence type="ECO:0000313" key="2">
    <source>
        <dbReference type="Proteomes" id="UP000193067"/>
    </source>
</evidence>
<organism evidence="1 2">
    <name type="scientific">Trametes coccinea (strain BRFM310)</name>
    <name type="common">Pycnoporus coccineus</name>
    <dbReference type="NCBI Taxonomy" id="1353009"/>
    <lineage>
        <taxon>Eukaryota</taxon>
        <taxon>Fungi</taxon>
        <taxon>Dikarya</taxon>
        <taxon>Basidiomycota</taxon>
        <taxon>Agaricomycotina</taxon>
        <taxon>Agaricomycetes</taxon>
        <taxon>Polyporales</taxon>
        <taxon>Polyporaceae</taxon>
        <taxon>Trametes</taxon>
    </lineage>
</organism>
<dbReference type="AlphaFoldDB" id="A0A1Y2IDU2"/>
<name>A0A1Y2IDU2_TRAC3</name>
<dbReference type="EMBL" id="KZ084137">
    <property type="protein sequence ID" value="OSC98560.1"/>
    <property type="molecule type" value="Genomic_DNA"/>
</dbReference>
<accession>A0A1Y2IDU2</accession>
<proteinExistence type="predicted"/>
<dbReference type="STRING" id="1353009.A0A1Y2IDU2"/>
<keyword evidence="2" id="KW-1185">Reference proteome</keyword>
<protein>
    <submittedName>
        <fullName evidence="1">Uncharacterized protein</fullName>
    </submittedName>
</protein>
<evidence type="ECO:0000313" key="1">
    <source>
        <dbReference type="EMBL" id="OSC98560.1"/>
    </source>
</evidence>
<sequence>MFSDQTLYEVQAYGDLVWISFIVEFIIGLAAWNPNFTLVEIVHVGSVAPHLVGSNAALESLTDQLASSIALCRQLQVGQCFTLNMDFPMFNDEGIPVAPSVSVEGSATTTFTGRISGPHTLVPLKLSTRVASATCVPEHQPNSGTPDMEGSCTLLLSTVCSPKRSASPSEYWVNSPLAGCGTQQGLLDRLSSKAAEAFAKVAMQPATPMPSLTSTTSTQLLTARMVQTPTMLLAQVCTASSVQIPAPHSTPVPHITVQAHDSLPVQVSDERIVPLQGTTPTGTSTLDASAPSWAIPSPPRVPPAVVVPTSIALAPQLSAFSTMPKARCISQ</sequence>
<gene>
    <name evidence="1" type="ORF">PYCCODRAFT_1427803</name>
</gene>
<dbReference type="Proteomes" id="UP000193067">
    <property type="component" value="Unassembled WGS sequence"/>
</dbReference>
<reference evidence="1 2" key="1">
    <citation type="journal article" date="2015" name="Biotechnol. Biofuels">
        <title>Enhanced degradation of softwood versus hardwood by the white-rot fungus Pycnoporus coccineus.</title>
        <authorList>
            <person name="Couturier M."/>
            <person name="Navarro D."/>
            <person name="Chevret D."/>
            <person name="Henrissat B."/>
            <person name="Piumi F."/>
            <person name="Ruiz-Duenas F.J."/>
            <person name="Martinez A.T."/>
            <person name="Grigoriev I.V."/>
            <person name="Riley R."/>
            <person name="Lipzen A."/>
            <person name="Berrin J.G."/>
            <person name="Master E.R."/>
            <person name="Rosso M.N."/>
        </authorList>
    </citation>
    <scope>NUCLEOTIDE SEQUENCE [LARGE SCALE GENOMIC DNA]</scope>
    <source>
        <strain evidence="1 2">BRFM310</strain>
    </source>
</reference>